<dbReference type="RefSeq" id="WP_011583911.1">
    <property type="nucleotide sequence ID" value="NC_008255.1"/>
</dbReference>
<name>A0A6N4SNB4_CYTH3</name>
<proteinExistence type="predicted"/>
<evidence type="ECO:0000313" key="2">
    <source>
        <dbReference type="EMBL" id="ABG57795.1"/>
    </source>
</evidence>
<keyword evidence="3" id="KW-1185">Reference proteome</keyword>
<evidence type="ECO:0008006" key="4">
    <source>
        <dbReference type="Google" id="ProtNLM"/>
    </source>
</evidence>
<accession>A0A6N4SNB4</accession>
<evidence type="ECO:0000313" key="3">
    <source>
        <dbReference type="Proteomes" id="UP000001822"/>
    </source>
</evidence>
<dbReference type="Gene3D" id="2.40.160.130">
    <property type="entry name" value="Capsule assembly protein Wzi"/>
    <property type="match status" value="1"/>
</dbReference>
<keyword evidence="1" id="KW-0732">Signal</keyword>
<dbReference type="EMBL" id="CP000383">
    <property type="protein sequence ID" value="ABG57795.1"/>
    <property type="molecule type" value="Genomic_DNA"/>
</dbReference>
<gene>
    <name evidence="2" type="ordered locus">CHU_0507</name>
</gene>
<organism evidence="2 3">
    <name type="scientific">Cytophaga hutchinsonii (strain ATCC 33406 / DSM 1761 / CIP 103989 / NBRC 15051 / NCIMB 9469 / D465)</name>
    <dbReference type="NCBI Taxonomy" id="269798"/>
    <lineage>
        <taxon>Bacteria</taxon>
        <taxon>Pseudomonadati</taxon>
        <taxon>Bacteroidota</taxon>
        <taxon>Cytophagia</taxon>
        <taxon>Cytophagales</taxon>
        <taxon>Cytophagaceae</taxon>
        <taxon>Cytophaga</taxon>
    </lineage>
</organism>
<dbReference type="InterPro" id="IPR026950">
    <property type="entry name" value="Caps_assemb_Wzi"/>
</dbReference>
<dbReference type="InterPro" id="IPR038636">
    <property type="entry name" value="Wzi_sf"/>
</dbReference>
<protein>
    <recommendedName>
        <fullName evidence="4">Capsule assembly Wzi family protein</fullName>
    </recommendedName>
</protein>
<evidence type="ECO:0000256" key="1">
    <source>
        <dbReference type="SAM" id="SignalP"/>
    </source>
</evidence>
<reference evidence="2 3" key="1">
    <citation type="journal article" date="2007" name="Appl. Environ. Microbiol.">
        <title>Genome sequence of the cellulolytic gliding bacterium Cytophaga hutchinsonii.</title>
        <authorList>
            <person name="Xie G."/>
            <person name="Bruce D.C."/>
            <person name="Challacombe J.F."/>
            <person name="Chertkov O."/>
            <person name="Detter J.C."/>
            <person name="Gilna P."/>
            <person name="Han C.S."/>
            <person name="Lucas S."/>
            <person name="Misra M."/>
            <person name="Myers G.L."/>
            <person name="Richardson P."/>
            <person name="Tapia R."/>
            <person name="Thayer N."/>
            <person name="Thompson L.S."/>
            <person name="Brettin T.S."/>
            <person name="Henrissat B."/>
            <person name="Wilson D.B."/>
            <person name="McBride M.J."/>
        </authorList>
    </citation>
    <scope>NUCLEOTIDE SEQUENCE [LARGE SCALE GENOMIC DNA]</scope>
    <source>
        <strain evidence="3">ATCC 33406 / DSM 1761 / CIP 103989 / NBRC 15051 / NCIMB 9469 / D465</strain>
    </source>
</reference>
<dbReference type="OrthoDB" id="9808260at2"/>
<feature type="signal peptide" evidence="1">
    <location>
        <begin position="1"/>
        <end position="21"/>
    </location>
</feature>
<feature type="chain" id="PRO_5026710975" description="Capsule assembly Wzi family protein" evidence="1">
    <location>
        <begin position="22"/>
        <end position="574"/>
    </location>
</feature>
<dbReference type="KEGG" id="chu:CHU_0507"/>
<dbReference type="Proteomes" id="UP000001822">
    <property type="component" value="Chromosome"/>
</dbReference>
<dbReference type="Pfam" id="PF14052">
    <property type="entry name" value="Caps_assemb_Wzi"/>
    <property type="match status" value="1"/>
</dbReference>
<sequence length="574" mass="65836">MIRTITFFSILAVLLQFQSKAQSTYIPLNTGAYHLTDRYEVLSGRIDPAIHSSLKPYNRAHTIQFIDSLPTETIQTKADSFNINYFNIDSWEWSNSSAAASKKPLLKYFYEKQADAYSVNIKDFDLHVNPVLYFQGGNGAGNTQRNYTFTNTRGIEIRGRIANRVGFYTFFADNQGAFPNYVNDKAAYYTPEGSPTPIVPYEAFSKFFKTNGYDFITGRGYITFELVKKYIDMQFGYDKNFIGNGYRSLVLSDAGAPYTFMKLNTRVWKLQYQNIFAQMTADAHGANELYPKKYTAFHHLSLNIGKNLNIGLFESIVFGRADSTRQGTFDIGYLNPVLFYRSIEQANGSSDNSILGIDFKYNFLKHFSFYGQIVIDEMIFQEVKNQTGWWANKQALQLGLKYFNALGIKNLDLQAETNIVRPYMYQHANYYTSYTQYNQPLAHPMGANFTEFIGIARYQPLPRLMLQAKVFYTILGDDSTTTKNDVQNNNGGNIFKSYTPIAEANTYNNKIAQGIRTNILFLSAQASYQVRHNLFVDLTYIYRKQDSELASRNQTTNYISCGVRLNIQPRTYEF</sequence>
<dbReference type="AlphaFoldDB" id="A0A6N4SNB4"/>